<dbReference type="InterPro" id="IPR027417">
    <property type="entry name" value="P-loop_NTPase"/>
</dbReference>
<protein>
    <recommendedName>
        <fullName evidence="2">Ubiquitin-like domain-containing protein</fullName>
    </recommendedName>
</protein>
<dbReference type="EMBL" id="JASNQZ010000014">
    <property type="protein sequence ID" value="KAL0948474.1"/>
    <property type="molecule type" value="Genomic_DNA"/>
</dbReference>
<comment type="caution">
    <text evidence="3">The sequence shown here is derived from an EMBL/GenBank/DDBJ whole genome shotgun (WGS) entry which is preliminary data.</text>
</comment>
<evidence type="ECO:0000256" key="1">
    <source>
        <dbReference type="SAM" id="MobiDB-lite"/>
    </source>
</evidence>
<dbReference type="SUPFAM" id="SSF52540">
    <property type="entry name" value="P-loop containing nucleoside triphosphate hydrolases"/>
    <property type="match status" value="1"/>
</dbReference>
<feature type="region of interest" description="Disordered" evidence="1">
    <location>
        <begin position="376"/>
        <end position="405"/>
    </location>
</feature>
<dbReference type="Gene3D" id="3.40.50.300">
    <property type="entry name" value="P-loop containing nucleotide triphosphate hydrolases"/>
    <property type="match status" value="1"/>
</dbReference>
<gene>
    <name evidence="3" type="ORF">HGRIS_011043</name>
</gene>
<dbReference type="Proteomes" id="UP001556367">
    <property type="component" value="Unassembled WGS sequence"/>
</dbReference>
<reference evidence="4" key="1">
    <citation type="submission" date="2024-06" db="EMBL/GenBank/DDBJ databases">
        <title>Multi-omics analyses provide insights into the biosynthesis of the anticancer antibiotic pleurotin in Hohenbuehelia grisea.</title>
        <authorList>
            <person name="Weaver J.A."/>
            <person name="Alberti F."/>
        </authorList>
    </citation>
    <scope>NUCLEOTIDE SEQUENCE [LARGE SCALE GENOMIC DNA]</scope>
    <source>
        <strain evidence="4">T-177</strain>
    </source>
</reference>
<feature type="region of interest" description="Disordered" evidence="1">
    <location>
        <begin position="430"/>
        <end position="476"/>
    </location>
</feature>
<evidence type="ECO:0000313" key="3">
    <source>
        <dbReference type="EMBL" id="KAL0948474.1"/>
    </source>
</evidence>
<sequence length="725" mass="80116">MYLLRHPGQSNVYNQQKSFNSLTFTLLSVPSGASFQGWKASHAHEDCKIRPTLPSVHPALLIPKNQIQASASLVAPLYSAVHLQSLLQVMNREANTVREVDEIVDTLRMIELGASLLTCTPLAQNTHRFLGPCLKKCTVTLGRACVDAEAYGDGINVLNLPPQTASEWLWSCARWFLNRWKTRRAFHSVRKEVPNVNWLLCYVLASMNTTVVTNLIRQSNARPSDIERFCAYLQSQISSFSRVYFAKINIIEHLGNPIHIPVHFCCSIDDLGAILRAYSKGNPDKSPGSGYIMRGDYQVVHGDKDDLKVINARQFTKLANANAIFHISVILKLMSSPSIQTQKCLQCGYMNDQSARSEWITCGGCMKRFRVQFERRSDQPKQHGPEASAAVTARHAGDDSPLAHPEFTDQRAADLEEEDAPVAETTNVNQSFDEHNAPPQAEEVAPQGDEASTPSSTALEPPLSSIKDAIPDKARAEPRSVVFVKSEVEHTVASLNLDLDTPPTATVTQPFAELDPFGFTTVPSNPARMGASSSKEPRAHPGDIVILLVGMTGTGRSTFLKAAAPIGGQAVTIGHTLQICTKEVMPVEVFDPTISSSRIILVDTPPLNADDGVAMRIVSYMENWMREADLRVAGLLYFLRITNPRMNGDFMMHHHALKKLLHVTTSIDRSWSQRCGTKQFVMTAITNIARESSMKFGRESGHHRAWSDLNSRRILRGRCSAPSSS</sequence>
<dbReference type="CDD" id="cd00882">
    <property type="entry name" value="Ras_like_GTPase"/>
    <property type="match status" value="1"/>
</dbReference>
<evidence type="ECO:0000313" key="4">
    <source>
        <dbReference type="Proteomes" id="UP001556367"/>
    </source>
</evidence>
<feature type="domain" description="Ubiquitin-like" evidence="2">
    <location>
        <begin position="247"/>
        <end position="330"/>
    </location>
</feature>
<accession>A0ABR3IYX5</accession>
<evidence type="ECO:0000259" key="2">
    <source>
        <dbReference type="Pfam" id="PF22893"/>
    </source>
</evidence>
<keyword evidence="4" id="KW-1185">Reference proteome</keyword>
<organism evidence="3 4">
    <name type="scientific">Hohenbuehelia grisea</name>
    <dbReference type="NCBI Taxonomy" id="104357"/>
    <lineage>
        <taxon>Eukaryota</taxon>
        <taxon>Fungi</taxon>
        <taxon>Dikarya</taxon>
        <taxon>Basidiomycota</taxon>
        <taxon>Agaricomycotina</taxon>
        <taxon>Agaricomycetes</taxon>
        <taxon>Agaricomycetidae</taxon>
        <taxon>Agaricales</taxon>
        <taxon>Pleurotineae</taxon>
        <taxon>Pleurotaceae</taxon>
        <taxon>Hohenbuehelia</taxon>
    </lineage>
</organism>
<name>A0ABR3IYX5_9AGAR</name>
<proteinExistence type="predicted"/>
<dbReference type="InterPro" id="IPR054464">
    <property type="entry name" value="ULD_fung"/>
</dbReference>
<dbReference type="Pfam" id="PF22893">
    <property type="entry name" value="ULD_2"/>
    <property type="match status" value="1"/>
</dbReference>